<feature type="non-terminal residue" evidence="2">
    <location>
        <position position="1"/>
    </location>
</feature>
<accession>A0A382Q0F2</accession>
<feature type="non-terminal residue" evidence="2">
    <location>
        <position position="233"/>
    </location>
</feature>
<dbReference type="EMBL" id="UINC01110764">
    <property type="protein sequence ID" value="SVC78490.1"/>
    <property type="molecule type" value="Genomic_DNA"/>
</dbReference>
<name>A0A382Q0F2_9ZZZZ</name>
<dbReference type="CDD" id="cd03408">
    <property type="entry name" value="SPFH_like_u1"/>
    <property type="match status" value="1"/>
</dbReference>
<organism evidence="2">
    <name type="scientific">marine metagenome</name>
    <dbReference type="NCBI Taxonomy" id="408172"/>
    <lineage>
        <taxon>unclassified sequences</taxon>
        <taxon>metagenomes</taxon>
        <taxon>ecological metagenomes</taxon>
    </lineage>
</organism>
<sequence length="233" mass="26236">MALIDVIKFDATLDEHLVQKHTKDKIKLGSQLIVNQAQDAIFVRSGEIFDVFGPGTHTLSTANIPLLNKIINLPFGGDTPFSAEVWFVNKTTKRDLKWGTVQPISLLDPKLDYPISLRAFGNWGFEVIEPKSLLRRIVGTLSTVTSTTIDSYFIAVLLQIFTDATSEKIVEEKISIFEINTKLIELSDSASVLINEEFNKYGLKLVNFDIININIPKKEKEQIQEVLAKKMEI</sequence>
<evidence type="ECO:0000313" key="2">
    <source>
        <dbReference type="EMBL" id="SVC78490.1"/>
    </source>
</evidence>
<reference evidence="2" key="1">
    <citation type="submission" date="2018-05" db="EMBL/GenBank/DDBJ databases">
        <authorList>
            <person name="Lanie J.A."/>
            <person name="Ng W.-L."/>
            <person name="Kazmierczak K.M."/>
            <person name="Andrzejewski T.M."/>
            <person name="Davidsen T.M."/>
            <person name="Wayne K.J."/>
            <person name="Tettelin H."/>
            <person name="Glass J.I."/>
            <person name="Rusch D."/>
            <person name="Podicherti R."/>
            <person name="Tsui H.-C.T."/>
            <person name="Winkler M.E."/>
        </authorList>
    </citation>
    <scope>NUCLEOTIDE SEQUENCE</scope>
</reference>
<dbReference type="PANTHER" id="PTHR37826">
    <property type="entry name" value="FLOTILLIN BAND_7_5 DOMAIN PROTEIN"/>
    <property type="match status" value="1"/>
</dbReference>
<evidence type="ECO:0000259" key="1">
    <source>
        <dbReference type="Pfam" id="PF13421"/>
    </source>
</evidence>
<protein>
    <recommendedName>
        <fullName evidence="1">SPFH domain-containing protein</fullName>
    </recommendedName>
</protein>
<gene>
    <name evidence="2" type="ORF">METZ01_LOCUS331344</name>
</gene>
<feature type="domain" description="SPFH" evidence="1">
    <location>
        <begin position="22"/>
        <end position="226"/>
    </location>
</feature>
<dbReference type="Pfam" id="PF13421">
    <property type="entry name" value="Band_7_1"/>
    <property type="match status" value="1"/>
</dbReference>
<dbReference type="InterPro" id="IPR033880">
    <property type="entry name" value="SPFH_YdjI"/>
</dbReference>
<proteinExistence type="predicted"/>
<dbReference type="PANTHER" id="PTHR37826:SF2">
    <property type="entry name" value="ZINC-RIBBON DOMAIN-CONTAINING PROTEIN"/>
    <property type="match status" value="1"/>
</dbReference>
<dbReference type="AlphaFoldDB" id="A0A382Q0F2"/>